<sequence>MTIHNPGELIGNRYEIINYISEGGMQEVYAANDTLLTRRVALKTPKTNSARKRFHRSASTSASINHSNVAKTLDYLEENDRYYLIEELIEGTDLGQALRENFDRLDPYLCAHVLHHLAKGLAASHHAGVVHRDLKPSNIMVAGGMAFNGIKITDFGIAKMAEAELAVVDGGDEEALTQSATALGALPYMAPEMIDSFTNATRPADVWSIGALTFELLSGAKPFGTGYRAVPAIQAAIIPPLPPELLAKPQFAELARNIYGLIQRCLRKDPGERPTADALVRLCEELCYSVKERRIGTVGYMPYQTQGFIGSPLEADVFFHQDSVPVGRVTSGDRVWFSTFPGEPRERAFPVVPLKAIRRARPARQ</sequence>
<evidence type="ECO:0000256" key="2">
    <source>
        <dbReference type="ARBA" id="ARBA00022741"/>
    </source>
</evidence>
<dbReference type="EMBL" id="CP054024">
    <property type="protein sequence ID" value="QKK21046.1"/>
    <property type="molecule type" value="Genomic_DNA"/>
</dbReference>
<dbReference type="Gene3D" id="3.30.200.20">
    <property type="entry name" value="Phosphorylase Kinase, domain 1"/>
    <property type="match status" value="1"/>
</dbReference>
<accession>A0ABX6PQW2</accession>
<keyword evidence="1" id="KW-0808">Transferase</keyword>
<dbReference type="InterPro" id="IPR008271">
    <property type="entry name" value="Ser/Thr_kinase_AS"/>
</dbReference>
<name>A0ABX6PQW2_9HYPH</name>
<evidence type="ECO:0000256" key="3">
    <source>
        <dbReference type="ARBA" id="ARBA00022777"/>
    </source>
</evidence>
<dbReference type="CDD" id="cd14014">
    <property type="entry name" value="STKc_PknB_like"/>
    <property type="match status" value="1"/>
</dbReference>
<dbReference type="SUPFAM" id="SSF56112">
    <property type="entry name" value="Protein kinase-like (PK-like)"/>
    <property type="match status" value="1"/>
</dbReference>
<dbReference type="SMART" id="SM00220">
    <property type="entry name" value="S_TKc"/>
    <property type="match status" value="1"/>
</dbReference>
<dbReference type="GO" id="GO:0016301">
    <property type="term" value="F:kinase activity"/>
    <property type="evidence" value="ECO:0007669"/>
    <property type="project" value="UniProtKB-KW"/>
</dbReference>
<evidence type="ECO:0000313" key="6">
    <source>
        <dbReference type="EMBL" id="QKK21046.1"/>
    </source>
</evidence>
<dbReference type="InterPro" id="IPR000719">
    <property type="entry name" value="Prot_kinase_dom"/>
</dbReference>
<keyword evidence="3 6" id="KW-0418">Kinase</keyword>
<dbReference type="InterPro" id="IPR011009">
    <property type="entry name" value="Kinase-like_dom_sf"/>
</dbReference>
<evidence type="ECO:0000256" key="1">
    <source>
        <dbReference type="ARBA" id="ARBA00022679"/>
    </source>
</evidence>
<gene>
    <name evidence="6" type="ORF">FFM53_031950</name>
</gene>
<dbReference type="PROSITE" id="PS50011">
    <property type="entry name" value="PROTEIN_KINASE_DOM"/>
    <property type="match status" value="1"/>
</dbReference>
<dbReference type="Proteomes" id="UP000305673">
    <property type="component" value="Plasmid pPR12A203"/>
</dbReference>
<keyword evidence="7" id="KW-1185">Reference proteome</keyword>
<dbReference type="PROSITE" id="PS00108">
    <property type="entry name" value="PROTEIN_KINASE_ST"/>
    <property type="match status" value="1"/>
</dbReference>
<protein>
    <submittedName>
        <fullName evidence="6">Protein kinase</fullName>
    </submittedName>
</protein>
<keyword evidence="4" id="KW-0067">ATP-binding</keyword>
<organism evidence="6 7">
    <name type="scientific">Rhizobium indicum</name>
    <dbReference type="NCBI Taxonomy" id="2583231"/>
    <lineage>
        <taxon>Bacteria</taxon>
        <taxon>Pseudomonadati</taxon>
        <taxon>Pseudomonadota</taxon>
        <taxon>Alphaproteobacteria</taxon>
        <taxon>Hyphomicrobiales</taxon>
        <taxon>Rhizobiaceae</taxon>
        <taxon>Rhizobium/Agrobacterium group</taxon>
        <taxon>Rhizobium</taxon>
    </lineage>
</organism>
<keyword evidence="2" id="KW-0547">Nucleotide-binding</keyword>
<dbReference type="Gene3D" id="1.10.510.10">
    <property type="entry name" value="Transferase(Phosphotransferase) domain 1"/>
    <property type="match status" value="1"/>
</dbReference>
<evidence type="ECO:0000256" key="4">
    <source>
        <dbReference type="ARBA" id="ARBA00022840"/>
    </source>
</evidence>
<evidence type="ECO:0000313" key="7">
    <source>
        <dbReference type="Proteomes" id="UP000305673"/>
    </source>
</evidence>
<dbReference type="RefSeq" id="WP_138333725.1">
    <property type="nucleotide sequence ID" value="NZ_CP054024.1"/>
</dbReference>
<dbReference type="Pfam" id="PF00069">
    <property type="entry name" value="Pkinase"/>
    <property type="match status" value="1"/>
</dbReference>
<keyword evidence="6" id="KW-0614">Plasmid</keyword>
<proteinExistence type="predicted"/>
<feature type="domain" description="Protein kinase" evidence="5">
    <location>
        <begin position="14"/>
        <end position="286"/>
    </location>
</feature>
<dbReference type="PANTHER" id="PTHR43289">
    <property type="entry name" value="MITOGEN-ACTIVATED PROTEIN KINASE KINASE KINASE 20-RELATED"/>
    <property type="match status" value="1"/>
</dbReference>
<evidence type="ECO:0000259" key="5">
    <source>
        <dbReference type="PROSITE" id="PS50011"/>
    </source>
</evidence>
<dbReference type="PANTHER" id="PTHR43289:SF6">
    <property type="entry name" value="SERINE_THREONINE-PROTEIN KINASE NEKL-3"/>
    <property type="match status" value="1"/>
</dbReference>
<reference evidence="6 7" key="1">
    <citation type="submission" date="2020-05" db="EMBL/GenBank/DDBJ databases">
        <title>Genome sequences of pea root nodulating Rhizobium spp.</title>
        <authorList>
            <person name="Rahi P."/>
        </authorList>
    </citation>
    <scope>NUCLEOTIDE SEQUENCE [LARGE SCALE GENOMIC DNA]</scope>
    <source>
        <strain evidence="7">JKLM 12A2</strain>
        <plasmid evidence="6 7">pPR12A203</plasmid>
    </source>
</reference>
<geneLocation type="plasmid" evidence="6 7">
    <name>pPR12A203</name>
</geneLocation>